<dbReference type="RefSeq" id="WP_211697141.1">
    <property type="nucleotide sequence ID" value="NZ_CP046600.1"/>
</dbReference>
<comment type="pathway">
    <text evidence="2">Amino-acid biosynthesis; L-serine biosynthesis; L-serine from 3-phospho-D-glycerate: step 3/3.</text>
</comment>
<keyword evidence="6" id="KW-0479">Metal-binding</keyword>
<dbReference type="Gene3D" id="3.40.50.1000">
    <property type="entry name" value="HAD superfamily/HAD-like"/>
    <property type="match status" value="1"/>
</dbReference>
<dbReference type="Proteomes" id="UP000682202">
    <property type="component" value="Chromosome"/>
</dbReference>
<comment type="similarity">
    <text evidence="3">Belongs to the HAD-like hydrolase superfamily. SerB family.</text>
</comment>
<keyword evidence="8" id="KW-0460">Magnesium</keyword>
<dbReference type="Gene3D" id="1.20.1440.310">
    <property type="match status" value="1"/>
</dbReference>
<evidence type="ECO:0000256" key="11">
    <source>
        <dbReference type="ARBA" id="ARBA00048523"/>
    </source>
</evidence>
<comment type="catalytic activity">
    <reaction evidence="10">
        <text>O-phospho-L-serine + H2O = L-serine + phosphate</text>
        <dbReference type="Rhea" id="RHEA:21208"/>
        <dbReference type="ChEBI" id="CHEBI:15377"/>
        <dbReference type="ChEBI" id="CHEBI:33384"/>
        <dbReference type="ChEBI" id="CHEBI:43474"/>
        <dbReference type="ChEBI" id="CHEBI:57524"/>
        <dbReference type="EC" id="3.1.3.3"/>
    </reaction>
</comment>
<evidence type="ECO:0000256" key="8">
    <source>
        <dbReference type="ARBA" id="ARBA00022842"/>
    </source>
</evidence>
<evidence type="ECO:0000256" key="6">
    <source>
        <dbReference type="ARBA" id="ARBA00022723"/>
    </source>
</evidence>
<evidence type="ECO:0000256" key="10">
    <source>
        <dbReference type="ARBA" id="ARBA00048138"/>
    </source>
</evidence>
<accession>A0A975JW14</accession>
<dbReference type="EMBL" id="CP046600">
    <property type="protein sequence ID" value="QUR65738.1"/>
    <property type="molecule type" value="Genomic_DNA"/>
</dbReference>
<evidence type="ECO:0000256" key="4">
    <source>
        <dbReference type="ARBA" id="ARBA00012640"/>
    </source>
</evidence>
<keyword evidence="9" id="KW-0718">Serine biosynthesis</keyword>
<protein>
    <recommendedName>
        <fullName evidence="4">phosphoserine phosphatase</fullName>
        <ecNumber evidence="4">3.1.3.3</ecNumber>
    </recommendedName>
</protein>
<evidence type="ECO:0000313" key="13">
    <source>
        <dbReference type="Proteomes" id="UP000682202"/>
    </source>
</evidence>
<dbReference type="PANTHER" id="PTHR43344">
    <property type="entry name" value="PHOSPHOSERINE PHOSPHATASE"/>
    <property type="match status" value="1"/>
</dbReference>
<keyword evidence="7" id="KW-0378">Hydrolase</keyword>
<dbReference type="GO" id="GO:0036424">
    <property type="term" value="F:L-phosphoserine phosphatase activity"/>
    <property type="evidence" value="ECO:0007669"/>
    <property type="project" value="TreeGrafter"/>
</dbReference>
<keyword evidence="13" id="KW-1185">Reference proteome</keyword>
<comment type="catalytic activity">
    <reaction evidence="11">
        <text>O-phospho-D-serine + H2O = D-serine + phosphate</text>
        <dbReference type="Rhea" id="RHEA:24873"/>
        <dbReference type="ChEBI" id="CHEBI:15377"/>
        <dbReference type="ChEBI" id="CHEBI:35247"/>
        <dbReference type="ChEBI" id="CHEBI:43474"/>
        <dbReference type="ChEBI" id="CHEBI:58680"/>
        <dbReference type="EC" id="3.1.3.3"/>
    </reaction>
</comment>
<evidence type="ECO:0000256" key="7">
    <source>
        <dbReference type="ARBA" id="ARBA00022801"/>
    </source>
</evidence>
<evidence type="ECO:0000313" key="12">
    <source>
        <dbReference type="EMBL" id="QUR65738.1"/>
    </source>
</evidence>
<dbReference type="KEGG" id="mspg:F6B93_00395"/>
<evidence type="ECO:0000256" key="3">
    <source>
        <dbReference type="ARBA" id="ARBA00009184"/>
    </source>
</evidence>
<sequence length="414" mass="43739">MTVLILVGCSTQASEQAATTPAAAPNASAANGVPELDRAGWTDSVYQTLTDTIAASSGQGKIVVFDFDNTTQARDIGEAMLARVQETNAIDPASLSPAMFPPFSTAEGKPMAITDGISTYYDAVLDSAGDTDPFREYSSLPLVATTFTGHTLSDFLAQTAAVYDNGAGAADLDSKEESTILGAGRPFIYPQMADLYGNLRSHGYDVWVVSAGVTWAVRWMVQNAVNPAIVEKYGQEAALPMDHVVAVTTLLKDRETGKLVSDYQMTHQNPDPAYIGLDPDRMSQLEILSIPDGVASWRGGKAGAIDNIISRGELFMAAGDSMGDVEMLSRAPNRLVISRMNKPGLAAGFAEEIEQAPGANWMLQPTINSAPVGFLPTQCTMAEETAGNADMTAKTGKSLATLETTGKLGSFVTC</sequence>
<dbReference type="AlphaFoldDB" id="A0A975JW14"/>
<dbReference type="InterPro" id="IPR050582">
    <property type="entry name" value="HAD-like_SerB"/>
</dbReference>
<dbReference type="GO" id="GO:0005737">
    <property type="term" value="C:cytoplasm"/>
    <property type="evidence" value="ECO:0007669"/>
    <property type="project" value="TreeGrafter"/>
</dbReference>
<dbReference type="GO" id="GO:0006564">
    <property type="term" value="P:L-serine biosynthetic process"/>
    <property type="evidence" value="ECO:0007669"/>
    <property type="project" value="UniProtKB-KW"/>
</dbReference>
<dbReference type="EC" id="3.1.3.3" evidence="4"/>
<organism evidence="12 13">
    <name type="scientific">Mycobacterium spongiae</name>
    <dbReference type="NCBI Taxonomy" id="886343"/>
    <lineage>
        <taxon>Bacteria</taxon>
        <taxon>Bacillati</taxon>
        <taxon>Actinomycetota</taxon>
        <taxon>Actinomycetes</taxon>
        <taxon>Mycobacteriales</taxon>
        <taxon>Mycobacteriaceae</taxon>
        <taxon>Mycobacterium</taxon>
    </lineage>
</organism>
<evidence type="ECO:0000256" key="5">
    <source>
        <dbReference type="ARBA" id="ARBA00022605"/>
    </source>
</evidence>
<gene>
    <name evidence="12" type="ORF">F6B93_00395</name>
</gene>
<proteinExistence type="inferred from homology"/>
<dbReference type="GO" id="GO:0000287">
    <property type="term" value="F:magnesium ion binding"/>
    <property type="evidence" value="ECO:0007669"/>
    <property type="project" value="TreeGrafter"/>
</dbReference>
<name>A0A975JW14_9MYCO</name>
<evidence type="ECO:0000256" key="1">
    <source>
        <dbReference type="ARBA" id="ARBA00001946"/>
    </source>
</evidence>
<keyword evidence="5" id="KW-0028">Amino-acid biosynthesis</keyword>
<dbReference type="SUPFAM" id="SSF56784">
    <property type="entry name" value="HAD-like"/>
    <property type="match status" value="1"/>
</dbReference>
<dbReference type="InterPro" id="IPR023214">
    <property type="entry name" value="HAD_sf"/>
</dbReference>
<evidence type="ECO:0000256" key="2">
    <source>
        <dbReference type="ARBA" id="ARBA00005135"/>
    </source>
</evidence>
<comment type="cofactor">
    <cofactor evidence="1">
        <name>Mg(2+)</name>
        <dbReference type="ChEBI" id="CHEBI:18420"/>
    </cofactor>
</comment>
<evidence type="ECO:0000256" key="9">
    <source>
        <dbReference type="ARBA" id="ARBA00023299"/>
    </source>
</evidence>
<dbReference type="InterPro" id="IPR036412">
    <property type="entry name" value="HAD-like_sf"/>
</dbReference>
<dbReference type="PANTHER" id="PTHR43344:SF2">
    <property type="entry name" value="PHOSPHOSERINE PHOSPHATASE"/>
    <property type="match status" value="1"/>
</dbReference>
<reference evidence="12" key="1">
    <citation type="submission" date="2019-12" db="EMBL/GenBank/DDBJ databases">
        <title>Mycobacterium spongiae sp. nov.</title>
        <authorList>
            <person name="Stinear T."/>
        </authorList>
    </citation>
    <scope>NUCLEOTIDE SEQUENCE</scope>
    <source>
        <strain evidence="12">FSD4b-SM</strain>
    </source>
</reference>